<evidence type="ECO:0000256" key="1">
    <source>
        <dbReference type="SAM" id="Phobius"/>
    </source>
</evidence>
<organism evidence="2 3">
    <name type="scientific">Liquorilactobacillus uvarum DSM 19971</name>
    <dbReference type="NCBI Taxonomy" id="1423812"/>
    <lineage>
        <taxon>Bacteria</taxon>
        <taxon>Bacillati</taxon>
        <taxon>Bacillota</taxon>
        <taxon>Bacilli</taxon>
        <taxon>Lactobacillales</taxon>
        <taxon>Lactobacillaceae</taxon>
        <taxon>Liquorilactobacillus</taxon>
    </lineage>
</organism>
<reference evidence="2 3" key="1">
    <citation type="journal article" date="2015" name="Genome Announc.">
        <title>Expanding the biotechnology potential of lactobacilli through comparative genomics of 213 strains and associated genera.</title>
        <authorList>
            <person name="Sun Z."/>
            <person name="Harris H.M."/>
            <person name="McCann A."/>
            <person name="Guo C."/>
            <person name="Argimon S."/>
            <person name="Zhang W."/>
            <person name="Yang X."/>
            <person name="Jeffery I.B."/>
            <person name="Cooney J.C."/>
            <person name="Kagawa T.F."/>
            <person name="Liu W."/>
            <person name="Song Y."/>
            <person name="Salvetti E."/>
            <person name="Wrobel A."/>
            <person name="Rasinkangas P."/>
            <person name="Parkhill J."/>
            <person name="Rea M.C."/>
            <person name="O'Sullivan O."/>
            <person name="Ritari J."/>
            <person name="Douillard F.P."/>
            <person name="Paul Ross R."/>
            <person name="Yang R."/>
            <person name="Briner A.E."/>
            <person name="Felis G.E."/>
            <person name="de Vos W.M."/>
            <person name="Barrangou R."/>
            <person name="Klaenhammer T.R."/>
            <person name="Caufield P.W."/>
            <person name="Cui Y."/>
            <person name="Zhang H."/>
            <person name="O'Toole P.W."/>
        </authorList>
    </citation>
    <scope>NUCLEOTIDE SEQUENCE [LARGE SCALE GENOMIC DNA]</scope>
    <source>
        <strain evidence="2 3">DSM 19971</strain>
    </source>
</reference>
<dbReference type="OrthoDB" id="2249439at2"/>
<keyword evidence="1" id="KW-1133">Transmembrane helix</keyword>
<proteinExistence type="predicted"/>
<feature type="transmembrane region" description="Helical" evidence="1">
    <location>
        <begin position="7"/>
        <end position="28"/>
    </location>
</feature>
<dbReference type="STRING" id="1423812.FD20_GL000519"/>
<keyword evidence="1" id="KW-0812">Transmembrane</keyword>
<dbReference type="RefSeq" id="WP_057737334.1">
    <property type="nucleotide sequence ID" value="NZ_AZEG01000013.1"/>
</dbReference>
<evidence type="ECO:0008006" key="4">
    <source>
        <dbReference type="Google" id="ProtNLM"/>
    </source>
</evidence>
<sequence>MRNKQPAFSLIETIVVLALSVFTLLLIVRPLESSISVLQEKIFWQSFKQTWTREIISSTKFIKVHTIIFKNKKIIFSEQNNKKVTVELPKTMTIRRYESINVNDTGSISGRTIIVDSTLQDKPYYILIQLGWGKYHVTH</sequence>
<comment type="caution">
    <text evidence="2">The sequence shown here is derived from an EMBL/GenBank/DDBJ whole genome shotgun (WGS) entry which is preliminary data.</text>
</comment>
<dbReference type="PATRIC" id="fig|1423812.3.peg.549"/>
<keyword evidence="1" id="KW-0472">Membrane</keyword>
<keyword evidence="3" id="KW-1185">Reference proteome</keyword>
<dbReference type="AlphaFoldDB" id="A0A0R1PXP0"/>
<dbReference type="EMBL" id="AZEG01000013">
    <property type="protein sequence ID" value="KRL37337.1"/>
    <property type="molecule type" value="Genomic_DNA"/>
</dbReference>
<dbReference type="Proteomes" id="UP000051155">
    <property type="component" value="Unassembled WGS sequence"/>
</dbReference>
<evidence type="ECO:0000313" key="2">
    <source>
        <dbReference type="EMBL" id="KRL37337.1"/>
    </source>
</evidence>
<evidence type="ECO:0000313" key="3">
    <source>
        <dbReference type="Proteomes" id="UP000051155"/>
    </source>
</evidence>
<accession>A0A0R1PXP0</accession>
<gene>
    <name evidence="2" type="ORF">FD20_GL000519</name>
</gene>
<name>A0A0R1PXP0_9LACO</name>
<protein>
    <recommendedName>
        <fullName evidence="4">Competence protein ComGD</fullName>
    </recommendedName>
</protein>